<dbReference type="AlphaFoldDB" id="A0A4C1SLS1"/>
<dbReference type="EMBL" id="BGZK01000009">
    <property type="protein sequence ID" value="GBP03082.1"/>
    <property type="molecule type" value="Genomic_DNA"/>
</dbReference>
<sequence length="101" mass="11725">MINKKPYTRLGKVFCFRETSREGSSDFGKWVASKMKVFAFEMTHCERASGRRVPAAPYALVVQHFVDSEITISNKRVLSLRVKYRKILRFASKFMSIEDVL</sequence>
<proteinExistence type="predicted"/>
<protein>
    <submittedName>
        <fullName evidence="1">Uncharacterized protein</fullName>
    </submittedName>
</protein>
<evidence type="ECO:0000313" key="1">
    <source>
        <dbReference type="EMBL" id="GBP03082.1"/>
    </source>
</evidence>
<accession>A0A4C1SLS1</accession>
<gene>
    <name evidence="1" type="ORF">EVAR_2566_1</name>
</gene>
<dbReference type="Proteomes" id="UP000299102">
    <property type="component" value="Unassembled WGS sequence"/>
</dbReference>
<comment type="caution">
    <text evidence="1">The sequence shown here is derived from an EMBL/GenBank/DDBJ whole genome shotgun (WGS) entry which is preliminary data.</text>
</comment>
<reference evidence="1 2" key="1">
    <citation type="journal article" date="2019" name="Commun. Biol.">
        <title>The bagworm genome reveals a unique fibroin gene that provides high tensile strength.</title>
        <authorList>
            <person name="Kono N."/>
            <person name="Nakamura H."/>
            <person name="Ohtoshi R."/>
            <person name="Tomita M."/>
            <person name="Numata K."/>
            <person name="Arakawa K."/>
        </authorList>
    </citation>
    <scope>NUCLEOTIDE SEQUENCE [LARGE SCALE GENOMIC DNA]</scope>
</reference>
<evidence type="ECO:0000313" key="2">
    <source>
        <dbReference type="Proteomes" id="UP000299102"/>
    </source>
</evidence>
<organism evidence="1 2">
    <name type="scientific">Eumeta variegata</name>
    <name type="common">Bagworm moth</name>
    <name type="synonym">Eumeta japonica</name>
    <dbReference type="NCBI Taxonomy" id="151549"/>
    <lineage>
        <taxon>Eukaryota</taxon>
        <taxon>Metazoa</taxon>
        <taxon>Ecdysozoa</taxon>
        <taxon>Arthropoda</taxon>
        <taxon>Hexapoda</taxon>
        <taxon>Insecta</taxon>
        <taxon>Pterygota</taxon>
        <taxon>Neoptera</taxon>
        <taxon>Endopterygota</taxon>
        <taxon>Lepidoptera</taxon>
        <taxon>Glossata</taxon>
        <taxon>Ditrysia</taxon>
        <taxon>Tineoidea</taxon>
        <taxon>Psychidae</taxon>
        <taxon>Oiketicinae</taxon>
        <taxon>Eumeta</taxon>
    </lineage>
</organism>
<keyword evidence="2" id="KW-1185">Reference proteome</keyword>
<name>A0A4C1SLS1_EUMVA</name>